<dbReference type="SUPFAM" id="SSF50715">
    <property type="entry name" value="Ribosomal protein L25-like"/>
    <property type="match status" value="1"/>
</dbReference>
<evidence type="ECO:0000259" key="7">
    <source>
        <dbReference type="Pfam" id="PF01386"/>
    </source>
</evidence>
<dbReference type="GO" id="GO:0006412">
    <property type="term" value="P:translation"/>
    <property type="evidence" value="ECO:0007669"/>
    <property type="project" value="UniProtKB-UniRule"/>
</dbReference>
<dbReference type="InterPro" id="IPR020930">
    <property type="entry name" value="Ribosomal_uL5_bac-type"/>
</dbReference>
<feature type="region of interest" description="Disordered" evidence="6">
    <location>
        <begin position="203"/>
        <end position="235"/>
    </location>
</feature>
<dbReference type="InterPro" id="IPR020056">
    <property type="entry name" value="Rbsml_bL25/Gln-tRNA_synth_N"/>
</dbReference>
<dbReference type="InterPro" id="IPR011035">
    <property type="entry name" value="Ribosomal_bL25/Gln-tRNA_synth"/>
</dbReference>
<evidence type="ECO:0000256" key="1">
    <source>
        <dbReference type="ARBA" id="ARBA00022730"/>
    </source>
</evidence>
<comment type="subunit">
    <text evidence="5">Part of the 50S ribosomal subunit; part of the 5S rRNA/L5/L18/L25 subcomplex. Contacts the 5S rRNA. Binds to the 5S rRNA independently of L5 and L18.</text>
</comment>
<dbReference type="GO" id="GO:0022625">
    <property type="term" value="C:cytosolic large ribosomal subunit"/>
    <property type="evidence" value="ECO:0007669"/>
    <property type="project" value="TreeGrafter"/>
</dbReference>
<dbReference type="Pfam" id="PF14693">
    <property type="entry name" value="Ribosomal_TL5_C"/>
    <property type="match status" value="1"/>
</dbReference>
<evidence type="ECO:0000313" key="10">
    <source>
        <dbReference type="Proteomes" id="UP000229976"/>
    </source>
</evidence>
<gene>
    <name evidence="5" type="primary">rplY</name>
    <name evidence="5" type="synonym">ctc</name>
    <name evidence="9" type="ORF">COX37_02570</name>
</gene>
<evidence type="ECO:0000256" key="3">
    <source>
        <dbReference type="ARBA" id="ARBA00022980"/>
    </source>
</evidence>
<dbReference type="InterPro" id="IPR037121">
    <property type="entry name" value="Ribosomal_bL25_C"/>
</dbReference>
<protein>
    <recommendedName>
        <fullName evidence="5">Large ribosomal subunit protein bL25</fullName>
    </recommendedName>
    <alternativeName>
        <fullName evidence="5">General stress protein CTC</fullName>
    </alternativeName>
</protein>
<keyword evidence="1 5" id="KW-0699">rRNA-binding</keyword>
<evidence type="ECO:0000256" key="4">
    <source>
        <dbReference type="ARBA" id="ARBA00023274"/>
    </source>
</evidence>
<evidence type="ECO:0000259" key="8">
    <source>
        <dbReference type="Pfam" id="PF14693"/>
    </source>
</evidence>
<dbReference type="Proteomes" id="UP000229976">
    <property type="component" value="Unassembled WGS sequence"/>
</dbReference>
<keyword evidence="3 5" id="KW-0689">Ribosomal protein</keyword>
<dbReference type="GO" id="GO:0008097">
    <property type="term" value="F:5S rRNA binding"/>
    <property type="evidence" value="ECO:0007669"/>
    <property type="project" value="InterPro"/>
</dbReference>
<comment type="caution">
    <text evidence="9">The sequence shown here is derived from an EMBL/GenBank/DDBJ whole genome shotgun (WGS) entry which is preliminary data.</text>
</comment>
<dbReference type="Gene3D" id="2.170.120.20">
    <property type="entry name" value="Ribosomal protein L25, beta domain"/>
    <property type="match status" value="1"/>
</dbReference>
<proteinExistence type="inferred from homology"/>
<keyword evidence="4 5" id="KW-0687">Ribonucleoprotein</keyword>
<dbReference type="Pfam" id="PF01386">
    <property type="entry name" value="Ribosomal_L25p"/>
    <property type="match status" value="1"/>
</dbReference>
<dbReference type="PANTHER" id="PTHR33284:SF1">
    <property type="entry name" value="RIBOSOMAL PROTEIN L25_GLN-TRNA SYNTHETASE, ANTI-CODON-BINDING DOMAIN-CONTAINING PROTEIN"/>
    <property type="match status" value="1"/>
</dbReference>
<comment type="function">
    <text evidence="5">This is one of the proteins that binds to the 5S RNA in the ribosome where it forms part of the central protuberance.</text>
</comment>
<dbReference type="GO" id="GO:0003735">
    <property type="term" value="F:structural constituent of ribosome"/>
    <property type="evidence" value="ECO:0007669"/>
    <property type="project" value="InterPro"/>
</dbReference>
<dbReference type="InterPro" id="IPR001021">
    <property type="entry name" value="Ribosomal_bL25_long"/>
</dbReference>
<organism evidence="9 10">
    <name type="scientific">Candidatus Nealsonbacteria bacterium CG23_combo_of_CG06-09_8_20_14_all_39_17</name>
    <dbReference type="NCBI Taxonomy" id="1974722"/>
    <lineage>
        <taxon>Bacteria</taxon>
        <taxon>Candidatus Nealsoniibacteriota</taxon>
    </lineage>
</organism>
<dbReference type="Gene3D" id="2.40.240.10">
    <property type="entry name" value="Ribosomal Protein L25, Chain P"/>
    <property type="match status" value="1"/>
</dbReference>
<evidence type="ECO:0000313" key="9">
    <source>
        <dbReference type="EMBL" id="PIP22712.1"/>
    </source>
</evidence>
<evidence type="ECO:0000256" key="6">
    <source>
        <dbReference type="SAM" id="MobiDB-lite"/>
    </source>
</evidence>
<dbReference type="PANTHER" id="PTHR33284">
    <property type="entry name" value="RIBOSOMAL PROTEIN L25/GLN-TRNA SYNTHETASE, ANTI-CODON-BINDING DOMAIN-CONTAINING PROTEIN"/>
    <property type="match status" value="1"/>
</dbReference>
<comment type="similarity">
    <text evidence="5">Belongs to the bacterial ribosomal protein bL25 family. CTC subfamily.</text>
</comment>
<dbReference type="EMBL" id="PCRO01000033">
    <property type="protein sequence ID" value="PIP22712.1"/>
    <property type="molecule type" value="Genomic_DNA"/>
</dbReference>
<keyword evidence="2 5" id="KW-0694">RNA-binding</keyword>
<evidence type="ECO:0000256" key="5">
    <source>
        <dbReference type="HAMAP-Rule" id="MF_01334"/>
    </source>
</evidence>
<name>A0A2G9YU54_9BACT</name>
<evidence type="ECO:0000256" key="2">
    <source>
        <dbReference type="ARBA" id="ARBA00022884"/>
    </source>
</evidence>
<dbReference type="NCBIfam" id="TIGR00731">
    <property type="entry name" value="bL25_bact_ctc"/>
    <property type="match status" value="1"/>
</dbReference>
<feature type="domain" description="Large ribosomal subunit protein bL25 beta" evidence="8">
    <location>
        <begin position="102"/>
        <end position="187"/>
    </location>
</feature>
<accession>A0A2G9YU54</accession>
<reference evidence="9 10" key="1">
    <citation type="submission" date="2017-09" db="EMBL/GenBank/DDBJ databases">
        <title>Depth-based differentiation of microbial function through sediment-hosted aquifers and enrichment of novel symbionts in the deep terrestrial subsurface.</title>
        <authorList>
            <person name="Probst A.J."/>
            <person name="Ladd B."/>
            <person name="Jarett J.K."/>
            <person name="Geller-Mcgrath D.E."/>
            <person name="Sieber C.M."/>
            <person name="Emerson J.B."/>
            <person name="Anantharaman K."/>
            <person name="Thomas B.C."/>
            <person name="Malmstrom R."/>
            <person name="Stieglmeier M."/>
            <person name="Klingl A."/>
            <person name="Woyke T."/>
            <person name="Ryan C.M."/>
            <person name="Banfield J.F."/>
        </authorList>
    </citation>
    <scope>NUCLEOTIDE SEQUENCE [LARGE SCALE GENOMIC DNA]</scope>
    <source>
        <strain evidence="9">CG23_combo_of_CG06-09_8_20_14_all_39_17</strain>
    </source>
</reference>
<sequence>MLKISAQIRDKGDKDLSALKKEGFLPGVLYGPKIGNKNIKIGVKEFATVYKGAGESSLISLIVPDQGGKEEKFSVLIHQVDFHPLNGEIIHADFYQPNLTEKVTTKVPLVFEGISLAVKDLAGTLIKNIQEIEVRALPQDLPHELVVNIEPLKTFNDEILVKNLIIPANVEVLKSPEENVALVLPPKDIEAELKAPIEEKVEDVEKVEKKKEEEVAEVEEKKEKEEKGGEKKEHK</sequence>
<dbReference type="HAMAP" id="MF_01334">
    <property type="entry name" value="Ribosomal_bL25_CTC"/>
    <property type="match status" value="1"/>
</dbReference>
<feature type="domain" description="Large ribosomal subunit protein bL25 L25" evidence="7">
    <location>
        <begin position="4"/>
        <end position="94"/>
    </location>
</feature>
<dbReference type="InterPro" id="IPR029751">
    <property type="entry name" value="Ribosomal_L25_dom"/>
</dbReference>
<dbReference type="InterPro" id="IPR020057">
    <property type="entry name" value="Ribosomal_bL25_b-dom"/>
</dbReference>
<dbReference type="CDD" id="cd00495">
    <property type="entry name" value="Ribosomal_L25_TL5_CTC"/>
    <property type="match status" value="1"/>
</dbReference>
<dbReference type="AlphaFoldDB" id="A0A2G9YU54"/>